<dbReference type="Proteomes" id="UP000198967">
    <property type="component" value="Unassembled WGS sequence"/>
</dbReference>
<dbReference type="Gene3D" id="3.40.50.2000">
    <property type="entry name" value="Glycogen Phosphorylase B"/>
    <property type="match status" value="1"/>
</dbReference>
<comment type="subcellular location">
    <subcellularLocation>
        <location evidence="1">Membrane</location>
    </subcellularLocation>
</comment>
<keyword evidence="4 7" id="KW-0808">Transferase</keyword>
<dbReference type="InterPro" id="IPR007235">
    <property type="entry name" value="Glyco_trans_28_C"/>
</dbReference>
<feature type="domain" description="Diacylglycerol glucosyltransferase N-terminal" evidence="6">
    <location>
        <begin position="16"/>
        <end position="154"/>
    </location>
</feature>
<dbReference type="SUPFAM" id="SSF53756">
    <property type="entry name" value="UDP-Glycosyltransferase/glycogen phosphorylase"/>
    <property type="match status" value="1"/>
</dbReference>
<evidence type="ECO:0000259" key="5">
    <source>
        <dbReference type="Pfam" id="PF04101"/>
    </source>
</evidence>
<dbReference type="GO" id="GO:0016020">
    <property type="term" value="C:membrane"/>
    <property type="evidence" value="ECO:0007669"/>
    <property type="project" value="UniProtKB-SubCell"/>
</dbReference>
<name>A0A1G7IB73_PSEOR</name>
<sequence length="360" mass="38251">MEGRVLVLSAPVGEGHVAAARALAARMRERWPGAEVHEVESTAGPLRDRLLRASYAATMRVAPALYGLGYDLLVRHPRFARLCKRVAAARLGRSLAPLLRAEHPDLVVSTYPMISGGLAWLRARDRLSARTVAVVTDVAVHPFWVWAGVDETWTLLPASRAQAEGIEPAADVRVAAPAVDRRFQPGDRLAARRALGLPESAFTVLVTGGSLGFGGLEGVVDAVRAGGAEEIVVLCGRNEGLRRRLRDRATALGWTDRVPELVTAADLVLTTAGGMIASESLAVGTPVLFAMPVPGHGVAGARMTEAAGLGVVCPRAEDVTATIRRLHAHPEEREALAARARAYSAHTLDEELTALATRLS</sequence>
<evidence type="ECO:0000313" key="7">
    <source>
        <dbReference type="EMBL" id="SDF09609.1"/>
    </source>
</evidence>
<keyword evidence="8" id="KW-1185">Reference proteome</keyword>
<dbReference type="STRING" id="366584.SAMN05216377_103249"/>
<evidence type="ECO:0000256" key="2">
    <source>
        <dbReference type="ARBA" id="ARBA00006962"/>
    </source>
</evidence>
<dbReference type="RefSeq" id="WP_245707327.1">
    <property type="nucleotide sequence ID" value="NZ_FNBE01000003.1"/>
</dbReference>
<dbReference type="EMBL" id="FNBE01000003">
    <property type="protein sequence ID" value="SDF09609.1"/>
    <property type="molecule type" value="Genomic_DNA"/>
</dbReference>
<accession>A0A1G7IB73</accession>
<protein>
    <submittedName>
        <fullName evidence="7">UDP-N-acetylglucosamine:LPS N-acetylglucosamine transferase</fullName>
    </submittedName>
</protein>
<organism evidence="7 8">
    <name type="scientific">Pseudonocardia oroxyli</name>
    <dbReference type="NCBI Taxonomy" id="366584"/>
    <lineage>
        <taxon>Bacteria</taxon>
        <taxon>Bacillati</taxon>
        <taxon>Actinomycetota</taxon>
        <taxon>Actinomycetes</taxon>
        <taxon>Pseudonocardiales</taxon>
        <taxon>Pseudonocardiaceae</taxon>
        <taxon>Pseudonocardia</taxon>
    </lineage>
</organism>
<dbReference type="AlphaFoldDB" id="A0A1G7IB73"/>
<keyword evidence="3" id="KW-0328">Glycosyltransferase</keyword>
<dbReference type="GO" id="GO:0009247">
    <property type="term" value="P:glycolipid biosynthetic process"/>
    <property type="evidence" value="ECO:0007669"/>
    <property type="project" value="InterPro"/>
</dbReference>
<evidence type="ECO:0000259" key="6">
    <source>
        <dbReference type="Pfam" id="PF06925"/>
    </source>
</evidence>
<evidence type="ECO:0000313" key="8">
    <source>
        <dbReference type="Proteomes" id="UP000198967"/>
    </source>
</evidence>
<reference evidence="7 8" key="1">
    <citation type="submission" date="2016-10" db="EMBL/GenBank/DDBJ databases">
        <authorList>
            <person name="de Groot N.N."/>
        </authorList>
    </citation>
    <scope>NUCLEOTIDE SEQUENCE [LARGE SCALE GENOMIC DNA]</scope>
    <source>
        <strain evidence="7 8">CGMCC 4.3143</strain>
    </source>
</reference>
<dbReference type="InterPro" id="IPR050519">
    <property type="entry name" value="Glycosyltransf_28_UgtP"/>
</dbReference>
<feature type="domain" description="Glycosyl transferase family 28 C-terminal" evidence="5">
    <location>
        <begin position="203"/>
        <end position="289"/>
    </location>
</feature>
<dbReference type="PANTHER" id="PTHR43025">
    <property type="entry name" value="MONOGALACTOSYLDIACYLGLYCEROL SYNTHASE"/>
    <property type="match status" value="1"/>
</dbReference>
<evidence type="ECO:0000256" key="1">
    <source>
        <dbReference type="ARBA" id="ARBA00004370"/>
    </source>
</evidence>
<comment type="similarity">
    <text evidence="2">Belongs to the glycosyltransferase 28 family.</text>
</comment>
<evidence type="ECO:0000256" key="4">
    <source>
        <dbReference type="ARBA" id="ARBA00022679"/>
    </source>
</evidence>
<dbReference type="PANTHER" id="PTHR43025:SF3">
    <property type="entry name" value="MONOGALACTOSYLDIACYLGLYCEROL SYNTHASE 1, CHLOROPLASTIC"/>
    <property type="match status" value="1"/>
</dbReference>
<gene>
    <name evidence="7" type="ORF">SAMN05216377_103249</name>
</gene>
<evidence type="ECO:0000256" key="3">
    <source>
        <dbReference type="ARBA" id="ARBA00022676"/>
    </source>
</evidence>
<proteinExistence type="inferred from homology"/>
<dbReference type="Pfam" id="PF04101">
    <property type="entry name" value="Glyco_tran_28_C"/>
    <property type="match status" value="1"/>
</dbReference>
<dbReference type="InterPro" id="IPR009695">
    <property type="entry name" value="Diacylglyc_glucosyltr_N"/>
</dbReference>
<dbReference type="Pfam" id="PF06925">
    <property type="entry name" value="MGDG_synth"/>
    <property type="match status" value="1"/>
</dbReference>
<dbReference type="GO" id="GO:0016758">
    <property type="term" value="F:hexosyltransferase activity"/>
    <property type="evidence" value="ECO:0007669"/>
    <property type="project" value="InterPro"/>
</dbReference>